<sequence>MSSSRWPVQSRRWSTRTLKHLEYFSPPGLPYIQSTCINTAKMTRDEKARFGARRSGRGLFPSLCRSRRSKRPASLASPSDGRPMKAPARISLPIIERHRSVLDGQSKKKKKKKKKRQRVA</sequence>
<reference evidence="2 3" key="1">
    <citation type="submission" date="2023-03" db="EMBL/GenBank/DDBJ databases">
        <title>High recombination rates correlate with genetic variation in Cardiocondyla obscurior ants.</title>
        <authorList>
            <person name="Errbii M."/>
        </authorList>
    </citation>
    <scope>NUCLEOTIDE SEQUENCE [LARGE SCALE GENOMIC DNA]</scope>
    <source>
        <strain evidence="2">Alpha-2009</strain>
        <tissue evidence="2">Whole body</tissue>
    </source>
</reference>
<protein>
    <submittedName>
        <fullName evidence="2">Uncharacterized protein</fullName>
    </submittedName>
</protein>
<evidence type="ECO:0000313" key="2">
    <source>
        <dbReference type="EMBL" id="KAL0130581.1"/>
    </source>
</evidence>
<evidence type="ECO:0000313" key="3">
    <source>
        <dbReference type="Proteomes" id="UP001430953"/>
    </source>
</evidence>
<feature type="compositionally biased region" description="Basic residues" evidence="1">
    <location>
        <begin position="107"/>
        <end position="120"/>
    </location>
</feature>
<proteinExistence type="predicted"/>
<name>A0AAW2GTK4_9HYME</name>
<accession>A0AAW2GTK4</accession>
<evidence type="ECO:0000256" key="1">
    <source>
        <dbReference type="SAM" id="MobiDB-lite"/>
    </source>
</evidence>
<keyword evidence="3" id="KW-1185">Reference proteome</keyword>
<dbReference type="Proteomes" id="UP001430953">
    <property type="component" value="Unassembled WGS sequence"/>
</dbReference>
<dbReference type="EMBL" id="JADYXP020000002">
    <property type="protein sequence ID" value="KAL0130581.1"/>
    <property type="molecule type" value="Genomic_DNA"/>
</dbReference>
<comment type="caution">
    <text evidence="2">The sequence shown here is derived from an EMBL/GenBank/DDBJ whole genome shotgun (WGS) entry which is preliminary data.</text>
</comment>
<dbReference type="AlphaFoldDB" id="A0AAW2GTK4"/>
<organism evidence="2 3">
    <name type="scientific">Cardiocondyla obscurior</name>
    <dbReference type="NCBI Taxonomy" id="286306"/>
    <lineage>
        <taxon>Eukaryota</taxon>
        <taxon>Metazoa</taxon>
        <taxon>Ecdysozoa</taxon>
        <taxon>Arthropoda</taxon>
        <taxon>Hexapoda</taxon>
        <taxon>Insecta</taxon>
        <taxon>Pterygota</taxon>
        <taxon>Neoptera</taxon>
        <taxon>Endopterygota</taxon>
        <taxon>Hymenoptera</taxon>
        <taxon>Apocrita</taxon>
        <taxon>Aculeata</taxon>
        <taxon>Formicoidea</taxon>
        <taxon>Formicidae</taxon>
        <taxon>Myrmicinae</taxon>
        <taxon>Cardiocondyla</taxon>
    </lineage>
</organism>
<feature type="region of interest" description="Disordered" evidence="1">
    <location>
        <begin position="48"/>
        <end position="120"/>
    </location>
</feature>
<gene>
    <name evidence="2" type="ORF">PUN28_002311</name>
</gene>